<evidence type="ECO:0000313" key="3">
    <source>
        <dbReference type="Proteomes" id="UP001085076"/>
    </source>
</evidence>
<dbReference type="OrthoDB" id="43744at2759"/>
<protein>
    <submittedName>
        <fullName evidence="2">Uncharacterized protein</fullName>
    </submittedName>
</protein>
<evidence type="ECO:0000256" key="1">
    <source>
        <dbReference type="SAM" id="MobiDB-lite"/>
    </source>
</evidence>
<proteinExistence type="predicted"/>
<feature type="region of interest" description="Disordered" evidence="1">
    <location>
        <begin position="23"/>
        <end position="46"/>
    </location>
</feature>
<accession>A0A9D5CM61</accession>
<dbReference type="Proteomes" id="UP001085076">
    <property type="component" value="Miscellaneous, Linkage group lg04"/>
</dbReference>
<comment type="caution">
    <text evidence="2">The sequence shown here is derived from an EMBL/GenBank/DDBJ whole genome shotgun (WGS) entry which is preliminary data.</text>
</comment>
<gene>
    <name evidence="2" type="ORF">J5N97_017542</name>
</gene>
<sequence length="147" mass="16423">MRFQSVSTSSRLPKLVPLSSFSEKVAGDNNGSSASQIEENEGNGYRLPPKEIETLLMHHPFLCCHFSPQRDKILFLKRRSLPPLSDLARPEEKLAGVLGLMEIAMLSKSDDDENSSKMKVWVADVETGSARPLFQSPDIYLNAIFDK</sequence>
<name>A0A9D5CM61_9LILI</name>
<dbReference type="EMBL" id="JAGGNH010000004">
    <property type="protein sequence ID" value="KAJ0975577.1"/>
    <property type="molecule type" value="Genomic_DNA"/>
</dbReference>
<reference evidence="2" key="2">
    <citation type="journal article" date="2022" name="Hortic Res">
        <title>The genome of Dioscorea zingiberensis sheds light on the biosynthesis, origin and evolution of the medicinally important diosgenin saponins.</title>
        <authorList>
            <person name="Li Y."/>
            <person name="Tan C."/>
            <person name="Li Z."/>
            <person name="Guo J."/>
            <person name="Li S."/>
            <person name="Chen X."/>
            <person name="Wang C."/>
            <person name="Dai X."/>
            <person name="Yang H."/>
            <person name="Song W."/>
            <person name="Hou L."/>
            <person name="Xu J."/>
            <person name="Tong Z."/>
            <person name="Xu A."/>
            <person name="Yuan X."/>
            <person name="Wang W."/>
            <person name="Yang Q."/>
            <person name="Chen L."/>
            <person name="Sun Z."/>
            <person name="Wang K."/>
            <person name="Pan B."/>
            <person name="Chen J."/>
            <person name="Bao Y."/>
            <person name="Liu F."/>
            <person name="Qi X."/>
            <person name="Gang D.R."/>
            <person name="Wen J."/>
            <person name="Li J."/>
        </authorList>
    </citation>
    <scope>NUCLEOTIDE SEQUENCE</scope>
    <source>
        <strain evidence="2">Dzin_1.0</strain>
    </source>
</reference>
<dbReference type="AlphaFoldDB" id="A0A9D5CM61"/>
<reference evidence="2" key="1">
    <citation type="submission" date="2021-03" db="EMBL/GenBank/DDBJ databases">
        <authorList>
            <person name="Li Z."/>
            <person name="Yang C."/>
        </authorList>
    </citation>
    <scope>NUCLEOTIDE SEQUENCE</scope>
    <source>
        <strain evidence="2">Dzin_1.0</strain>
        <tissue evidence="2">Leaf</tissue>
    </source>
</reference>
<keyword evidence="3" id="KW-1185">Reference proteome</keyword>
<evidence type="ECO:0000313" key="2">
    <source>
        <dbReference type="EMBL" id="KAJ0975577.1"/>
    </source>
</evidence>
<organism evidence="2 3">
    <name type="scientific">Dioscorea zingiberensis</name>
    <dbReference type="NCBI Taxonomy" id="325984"/>
    <lineage>
        <taxon>Eukaryota</taxon>
        <taxon>Viridiplantae</taxon>
        <taxon>Streptophyta</taxon>
        <taxon>Embryophyta</taxon>
        <taxon>Tracheophyta</taxon>
        <taxon>Spermatophyta</taxon>
        <taxon>Magnoliopsida</taxon>
        <taxon>Liliopsida</taxon>
        <taxon>Dioscoreales</taxon>
        <taxon>Dioscoreaceae</taxon>
        <taxon>Dioscorea</taxon>
    </lineage>
</organism>